<dbReference type="Gene3D" id="2.30.110.10">
    <property type="entry name" value="Electron Transport, Fmn-binding Protein, Chain A"/>
    <property type="match status" value="1"/>
</dbReference>
<dbReference type="InterPro" id="IPR012349">
    <property type="entry name" value="Split_barrel_FMN-bd"/>
</dbReference>
<dbReference type="Pfam" id="PF01243">
    <property type="entry name" value="PNPOx_N"/>
    <property type="match status" value="1"/>
</dbReference>
<dbReference type="InterPro" id="IPR011576">
    <property type="entry name" value="Pyridox_Oxase_N"/>
</dbReference>
<dbReference type="EMBL" id="JAHCDA010000001">
    <property type="protein sequence ID" value="MBS7809362.1"/>
    <property type="molecule type" value="Genomic_DNA"/>
</dbReference>
<dbReference type="Proteomes" id="UP000766336">
    <property type="component" value="Unassembled WGS sequence"/>
</dbReference>
<name>A0ABS5Q8T0_9PROT</name>
<feature type="domain" description="Pyridoxamine 5'-phosphate oxidase N-terminal" evidence="1">
    <location>
        <begin position="40"/>
        <end position="152"/>
    </location>
</feature>
<reference evidence="2 3" key="1">
    <citation type="submission" date="2021-05" db="EMBL/GenBank/DDBJ databases">
        <title>Roseococcus sp. XZZS9, whole genome shotgun sequencing project.</title>
        <authorList>
            <person name="Zhao G."/>
            <person name="Shen L."/>
        </authorList>
    </citation>
    <scope>NUCLEOTIDE SEQUENCE [LARGE SCALE GENOMIC DNA]</scope>
    <source>
        <strain evidence="2 3">XZZS9</strain>
    </source>
</reference>
<sequence>MSSMYHDGMRELQDAFDGRRVADALESRRKHREFWPEEIELFTSVPFFFIATAHGEAVDCSFRGGAPGFVKVAGPSALEWPEYDGNSMYRTAGNILRSPRIGLLFIRFDATANRTRLTGEATLLRDPEALARHGGAAAGIKSVIRFEADYVYPNCPRYIPEMRLVTPSPHPPAPGHAPPPPAWKARDYIRDALPQDDAHRAVVGSREPPRP</sequence>
<protein>
    <submittedName>
        <fullName evidence="2">Pyridoxamine 5'-phosphate oxidase family protein</fullName>
    </submittedName>
</protein>
<organism evidence="2 3">
    <name type="scientific">Roseococcus pinisoli</name>
    <dbReference type="NCBI Taxonomy" id="2835040"/>
    <lineage>
        <taxon>Bacteria</taxon>
        <taxon>Pseudomonadati</taxon>
        <taxon>Pseudomonadota</taxon>
        <taxon>Alphaproteobacteria</taxon>
        <taxon>Acetobacterales</taxon>
        <taxon>Roseomonadaceae</taxon>
        <taxon>Roseococcus</taxon>
    </lineage>
</organism>
<evidence type="ECO:0000259" key="1">
    <source>
        <dbReference type="Pfam" id="PF01243"/>
    </source>
</evidence>
<dbReference type="PANTHER" id="PTHR42815">
    <property type="entry name" value="FAD-BINDING, PUTATIVE (AFU_ORTHOLOGUE AFUA_6G07600)-RELATED"/>
    <property type="match status" value="1"/>
</dbReference>
<evidence type="ECO:0000313" key="3">
    <source>
        <dbReference type="Proteomes" id="UP000766336"/>
    </source>
</evidence>
<dbReference type="RefSeq" id="WP_213668071.1">
    <property type="nucleotide sequence ID" value="NZ_JAHCDA010000001.1"/>
</dbReference>
<gene>
    <name evidence="2" type="ORF">KHU32_00340</name>
</gene>
<dbReference type="PANTHER" id="PTHR42815:SF2">
    <property type="entry name" value="FAD-BINDING, PUTATIVE (AFU_ORTHOLOGUE AFUA_6G07600)-RELATED"/>
    <property type="match status" value="1"/>
</dbReference>
<comment type="caution">
    <text evidence="2">The sequence shown here is derived from an EMBL/GenBank/DDBJ whole genome shotgun (WGS) entry which is preliminary data.</text>
</comment>
<evidence type="ECO:0000313" key="2">
    <source>
        <dbReference type="EMBL" id="MBS7809362.1"/>
    </source>
</evidence>
<keyword evidence="3" id="KW-1185">Reference proteome</keyword>
<dbReference type="SUPFAM" id="SSF50475">
    <property type="entry name" value="FMN-binding split barrel"/>
    <property type="match status" value="1"/>
</dbReference>
<accession>A0ABS5Q8T0</accession>
<proteinExistence type="predicted"/>